<feature type="region of interest" description="Disordered" evidence="1">
    <location>
        <begin position="158"/>
        <end position="187"/>
    </location>
</feature>
<accession>A0A8T1P677</accession>
<protein>
    <submittedName>
        <fullName evidence="2">Uncharacterized protein</fullName>
    </submittedName>
</protein>
<gene>
    <name evidence="2" type="ORF">CIPAW_11G106900</name>
</gene>
<keyword evidence="3" id="KW-1185">Reference proteome</keyword>
<proteinExistence type="predicted"/>
<evidence type="ECO:0000313" key="2">
    <source>
        <dbReference type="EMBL" id="KAG6636380.1"/>
    </source>
</evidence>
<feature type="compositionally biased region" description="Polar residues" evidence="1">
    <location>
        <begin position="158"/>
        <end position="170"/>
    </location>
</feature>
<evidence type="ECO:0000313" key="3">
    <source>
        <dbReference type="Proteomes" id="UP000811609"/>
    </source>
</evidence>
<evidence type="ECO:0000256" key="1">
    <source>
        <dbReference type="SAM" id="MobiDB-lite"/>
    </source>
</evidence>
<dbReference type="Proteomes" id="UP000811609">
    <property type="component" value="Chromosome 11"/>
</dbReference>
<name>A0A8T1P677_CARIL</name>
<sequence length="199" mass="22729">MSRILRWRNKVERKTLLLTSDTFLSHCFTQLSSISTHLNHLHFGIQCWRESLIKVQERYKWGHSGSDSNGLNHHNIRKIRVDANFPRCFKHMDLLFSFPNRHNFASLIPLGALDVLDDAHANTGASANLCPNCERAYYFCPDMIVPLQGSFVEISRLNNTPTRPRNSNGADENGNCGGDEHNRNNNTIVNTNSRFITSF</sequence>
<comment type="caution">
    <text evidence="2">The sequence shown here is derived from an EMBL/GenBank/DDBJ whole genome shotgun (WGS) entry which is preliminary data.</text>
</comment>
<dbReference type="EMBL" id="CM031819">
    <property type="protein sequence ID" value="KAG6636380.1"/>
    <property type="molecule type" value="Genomic_DNA"/>
</dbReference>
<reference evidence="2" key="1">
    <citation type="submission" date="2020-12" db="EMBL/GenBank/DDBJ databases">
        <title>WGS assembly of Carya illinoinensis cv. Pawnee.</title>
        <authorList>
            <person name="Platts A."/>
            <person name="Shu S."/>
            <person name="Wright S."/>
            <person name="Barry K."/>
            <person name="Edger P."/>
            <person name="Pires J.C."/>
            <person name="Schmutz J."/>
        </authorList>
    </citation>
    <scope>NUCLEOTIDE SEQUENCE</scope>
    <source>
        <tissue evidence="2">Leaf</tissue>
    </source>
</reference>
<organism evidence="2 3">
    <name type="scientific">Carya illinoinensis</name>
    <name type="common">Pecan</name>
    <dbReference type="NCBI Taxonomy" id="32201"/>
    <lineage>
        <taxon>Eukaryota</taxon>
        <taxon>Viridiplantae</taxon>
        <taxon>Streptophyta</taxon>
        <taxon>Embryophyta</taxon>
        <taxon>Tracheophyta</taxon>
        <taxon>Spermatophyta</taxon>
        <taxon>Magnoliopsida</taxon>
        <taxon>eudicotyledons</taxon>
        <taxon>Gunneridae</taxon>
        <taxon>Pentapetalae</taxon>
        <taxon>rosids</taxon>
        <taxon>fabids</taxon>
        <taxon>Fagales</taxon>
        <taxon>Juglandaceae</taxon>
        <taxon>Carya</taxon>
    </lineage>
</organism>
<dbReference type="AlphaFoldDB" id="A0A8T1P677"/>